<sequence length="125" mass="13859">MARTTAISIPTDSSNAAESSPPSSPASSVSSTEGEQKRFDPWLYHRRRPSLLSTSFCRAEHTTFDLGIRDGSPRVITYVKTSQGFDWNQDIFLPSSSDITIHNGINTPEQVVDIVLTEEDRFLPS</sequence>
<proteinExistence type="predicted"/>
<dbReference type="AlphaFoldDB" id="A0A5J5FAN6"/>
<feature type="region of interest" description="Disordered" evidence="1">
    <location>
        <begin position="1"/>
        <end position="40"/>
    </location>
</feature>
<comment type="caution">
    <text evidence="2">The sequence shown here is derived from an EMBL/GenBank/DDBJ whole genome shotgun (WGS) entry which is preliminary data.</text>
</comment>
<reference evidence="2 3" key="1">
    <citation type="submission" date="2019-09" db="EMBL/GenBank/DDBJ databases">
        <title>Draft genome of the ectomycorrhizal ascomycete Sphaerosporella brunnea.</title>
        <authorList>
            <consortium name="DOE Joint Genome Institute"/>
            <person name="Benucci G.M."/>
            <person name="Marozzi G."/>
            <person name="Antonielli L."/>
            <person name="Sanchez S."/>
            <person name="Marco P."/>
            <person name="Wang X."/>
            <person name="Falini L.B."/>
            <person name="Barry K."/>
            <person name="Haridas S."/>
            <person name="Lipzen A."/>
            <person name="Labutti K."/>
            <person name="Grigoriev I.V."/>
            <person name="Murat C."/>
            <person name="Martin F."/>
            <person name="Albertini E."/>
            <person name="Donnini D."/>
            <person name="Bonito G."/>
        </authorList>
    </citation>
    <scope>NUCLEOTIDE SEQUENCE [LARGE SCALE GENOMIC DNA]</scope>
    <source>
        <strain evidence="2 3">Sb_GMNB300</strain>
    </source>
</reference>
<evidence type="ECO:0000256" key="1">
    <source>
        <dbReference type="SAM" id="MobiDB-lite"/>
    </source>
</evidence>
<evidence type="ECO:0000313" key="3">
    <source>
        <dbReference type="Proteomes" id="UP000326924"/>
    </source>
</evidence>
<dbReference type="EMBL" id="VXIS01000011">
    <property type="protein sequence ID" value="KAA8913911.1"/>
    <property type="molecule type" value="Genomic_DNA"/>
</dbReference>
<keyword evidence="3" id="KW-1185">Reference proteome</keyword>
<evidence type="ECO:0000313" key="2">
    <source>
        <dbReference type="EMBL" id="KAA8913911.1"/>
    </source>
</evidence>
<feature type="compositionally biased region" description="Polar residues" evidence="1">
    <location>
        <begin position="1"/>
        <end position="12"/>
    </location>
</feature>
<dbReference type="Proteomes" id="UP000326924">
    <property type="component" value="Unassembled WGS sequence"/>
</dbReference>
<dbReference type="OrthoDB" id="4157259at2759"/>
<organism evidence="2 3">
    <name type="scientific">Sphaerosporella brunnea</name>
    <dbReference type="NCBI Taxonomy" id="1250544"/>
    <lineage>
        <taxon>Eukaryota</taxon>
        <taxon>Fungi</taxon>
        <taxon>Dikarya</taxon>
        <taxon>Ascomycota</taxon>
        <taxon>Pezizomycotina</taxon>
        <taxon>Pezizomycetes</taxon>
        <taxon>Pezizales</taxon>
        <taxon>Pyronemataceae</taxon>
        <taxon>Sphaerosporella</taxon>
    </lineage>
</organism>
<name>A0A5J5FAN6_9PEZI</name>
<gene>
    <name evidence="2" type="ORF">FN846DRAFT_39961</name>
</gene>
<protein>
    <submittedName>
        <fullName evidence="2">Uncharacterized protein</fullName>
    </submittedName>
</protein>
<feature type="compositionally biased region" description="Low complexity" evidence="1">
    <location>
        <begin position="13"/>
        <end position="31"/>
    </location>
</feature>
<accession>A0A5J5FAN6</accession>
<dbReference type="InParanoid" id="A0A5J5FAN6"/>